<evidence type="ECO:0000313" key="3">
    <source>
        <dbReference type="EMBL" id="TMI90772.1"/>
    </source>
</evidence>
<feature type="signal peptide" evidence="1">
    <location>
        <begin position="1"/>
        <end position="31"/>
    </location>
</feature>
<proteinExistence type="predicted"/>
<keyword evidence="1" id="KW-0732">Signal</keyword>
<reference evidence="3 4" key="1">
    <citation type="journal article" date="2019" name="Nat. Microbiol.">
        <title>Mediterranean grassland soil C-N compound turnover is dependent on rainfall and depth, and is mediated by genomically divergent microorganisms.</title>
        <authorList>
            <person name="Diamond S."/>
            <person name="Andeer P.F."/>
            <person name="Li Z."/>
            <person name="Crits-Christoph A."/>
            <person name="Burstein D."/>
            <person name="Anantharaman K."/>
            <person name="Lane K.R."/>
            <person name="Thomas B.C."/>
            <person name="Pan C."/>
            <person name="Northen T.R."/>
            <person name="Banfield J.F."/>
        </authorList>
    </citation>
    <scope>NUCLEOTIDE SEQUENCE [LARGE SCALE GENOMIC DNA]</scope>
    <source>
        <strain evidence="3">NP_3</strain>
    </source>
</reference>
<organism evidence="3 4">
    <name type="scientific">Candidatus Segetimicrobium genomatis</name>
    <dbReference type="NCBI Taxonomy" id="2569760"/>
    <lineage>
        <taxon>Bacteria</taxon>
        <taxon>Bacillati</taxon>
        <taxon>Candidatus Sysuimicrobiota</taxon>
        <taxon>Candidatus Sysuimicrobiia</taxon>
        <taxon>Candidatus Sysuimicrobiales</taxon>
        <taxon>Candidatus Segetimicrobiaceae</taxon>
        <taxon>Candidatus Segetimicrobium</taxon>
    </lineage>
</organism>
<gene>
    <name evidence="3" type="ORF">E6H00_06010</name>
</gene>
<feature type="domain" description="Peptidase S55" evidence="2">
    <location>
        <begin position="1"/>
        <end position="149"/>
    </location>
</feature>
<name>A0A537K5H1_9BACT</name>
<accession>A0A537K5H1</accession>
<dbReference type="AlphaFoldDB" id="A0A537K5H1"/>
<dbReference type="PROSITE" id="PS51494">
    <property type="entry name" value="SPOIVB"/>
    <property type="match status" value="1"/>
</dbReference>
<protein>
    <recommendedName>
        <fullName evidence="2">Peptidase S55 domain-containing protein</fullName>
    </recommendedName>
</protein>
<feature type="chain" id="PRO_5021991248" description="Peptidase S55 domain-containing protein" evidence="1">
    <location>
        <begin position="32"/>
        <end position="608"/>
    </location>
</feature>
<evidence type="ECO:0000256" key="1">
    <source>
        <dbReference type="SAM" id="SignalP"/>
    </source>
</evidence>
<sequence length="608" mass="63326">MRKANRAGRWSGAALAAALVVLPLPAPPVGAAPQFIPVSQIVPGMTGIGRTVFLGTTISEFRVTTLGVLPDAGPAGDLVLFRASGPAIEAAGGLAAGMSGSPIYFGGRLAGAFSYSFPFADPMVGLFTPIEDMLNGVSWRSRREGPRVVAVAPFSLGGRTIRRVVLGRSPDARPDTSDPLLAYHWSTPRLDRLSIGFDDGTAVAVPAATPLFVAGLGPAAAEAMGETFRPMGLIPMAGAAMADLPDTIPLEPGSAIGVALMRGDVAAYAIGTLSYRDGDRVLGFGHPFIGLGHSGFVLTNATIFQIVRAQQHNLKVGAAGSPVGTISQDRPAGVGGVVGVLPRMFGVRVAVHDDDAGTTRQFRFQVVGGKDLAPFLVAMGTHGVVDRALNRSGEGTAEVRMTLHGRMLPREVERTNIFYSGSDITGQALSEVPEALDLLFENDFADVAPTGIEIDVRITKTRQTATITDAELPQGPASPGETLRTRVTVRPFREAPVSRDIELVVPEDFPAGGAMLVVRSGGVAPAEAGPGGAAGSGGPGVIRDLAAAITQFESREKNTDVVVELVAGARGAASPADAERSRVSTRWTTRWILSGRFQAPIMVRRGSR</sequence>
<dbReference type="InterPro" id="IPR008763">
    <property type="entry name" value="Peptidase_S55"/>
</dbReference>
<dbReference type="Proteomes" id="UP000318509">
    <property type="component" value="Unassembled WGS sequence"/>
</dbReference>
<dbReference type="EMBL" id="VBAK01000107">
    <property type="protein sequence ID" value="TMI90772.1"/>
    <property type="molecule type" value="Genomic_DNA"/>
</dbReference>
<comment type="caution">
    <text evidence="3">The sequence shown here is derived from an EMBL/GenBank/DDBJ whole genome shotgun (WGS) entry which is preliminary data.</text>
</comment>
<evidence type="ECO:0000313" key="4">
    <source>
        <dbReference type="Proteomes" id="UP000318509"/>
    </source>
</evidence>
<evidence type="ECO:0000259" key="2">
    <source>
        <dbReference type="PROSITE" id="PS51494"/>
    </source>
</evidence>